<feature type="region of interest" description="Disordered" evidence="1">
    <location>
        <begin position="79"/>
        <end position="102"/>
    </location>
</feature>
<dbReference type="AlphaFoldDB" id="A0A317Y208"/>
<dbReference type="Proteomes" id="UP000246740">
    <property type="component" value="Unassembled WGS sequence"/>
</dbReference>
<dbReference type="InParanoid" id="A0A317Y208"/>
<feature type="compositionally biased region" description="Basic and acidic residues" evidence="1">
    <location>
        <begin position="92"/>
        <end position="102"/>
    </location>
</feature>
<name>A0A317Y208_9BASI</name>
<sequence length="102" mass="11104">MRSAILAVRCGWRGLWCGTTSLGWAGRVARISPSHGGLPLLSCSRLHSASKSERLFSFAVDVDIVVFVLVMAERGRNGRKTLSQERGGQDSTRLDSTRAELS</sequence>
<feature type="compositionally biased region" description="Polar residues" evidence="1">
    <location>
        <begin position="80"/>
        <end position="91"/>
    </location>
</feature>
<evidence type="ECO:0000313" key="3">
    <source>
        <dbReference type="Proteomes" id="UP000246740"/>
    </source>
</evidence>
<keyword evidence="3" id="KW-1185">Reference proteome</keyword>
<evidence type="ECO:0000313" key="2">
    <source>
        <dbReference type="EMBL" id="PWZ03601.1"/>
    </source>
</evidence>
<accession>A0A317Y208</accession>
<evidence type="ECO:0000256" key="1">
    <source>
        <dbReference type="SAM" id="MobiDB-lite"/>
    </source>
</evidence>
<protein>
    <submittedName>
        <fullName evidence="2">Uncharacterized protein</fullName>
    </submittedName>
</protein>
<organism evidence="2 3">
    <name type="scientific">Testicularia cyperi</name>
    <dbReference type="NCBI Taxonomy" id="1882483"/>
    <lineage>
        <taxon>Eukaryota</taxon>
        <taxon>Fungi</taxon>
        <taxon>Dikarya</taxon>
        <taxon>Basidiomycota</taxon>
        <taxon>Ustilaginomycotina</taxon>
        <taxon>Ustilaginomycetes</taxon>
        <taxon>Ustilaginales</taxon>
        <taxon>Anthracoideaceae</taxon>
        <taxon>Testicularia</taxon>
    </lineage>
</organism>
<proteinExistence type="predicted"/>
<gene>
    <name evidence="2" type="ORF">BCV70DRAFT_20063</name>
</gene>
<reference evidence="2 3" key="1">
    <citation type="journal article" date="2018" name="Mol. Biol. Evol.">
        <title>Broad Genomic Sampling Reveals a Smut Pathogenic Ancestry of the Fungal Clade Ustilaginomycotina.</title>
        <authorList>
            <person name="Kijpornyongpan T."/>
            <person name="Mondo S.J."/>
            <person name="Barry K."/>
            <person name="Sandor L."/>
            <person name="Lee J."/>
            <person name="Lipzen A."/>
            <person name="Pangilinan J."/>
            <person name="LaButti K."/>
            <person name="Hainaut M."/>
            <person name="Henrissat B."/>
            <person name="Grigoriev I.V."/>
            <person name="Spatafora J.W."/>
            <person name="Aime M.C."/>
        </authorList>
    </citation>
    <scope>NUCLEOTIDE SEQUENCE [LARGE SCALE GENOMIC DNA]</scope>
    <source>
        <strain evidence="2 3">MCA 3645</strain>
    </source>
</reference>
<dbReference type="EMBL" id="KZ819188">
    <property type="protein sequence ID" value="PWZ03601.1"/>
    <property type="molecule type" value="Genomic_DNA"/>
</dbReference>